<dbReference type="RefSeq" id="WP_141137508.1">
    <property type="nucleotide sequence ID" value="NZ_FZNO01000015.1"/>
</dbReference>
<protein>
    <submittedName>
        <fullName evidence="2">Uncharacterized protein</fullName>
    </submittedName>
</protein>
<evidence type="ECO:0000313" key="2">
    <source>
        <dbReference type="EMBL" id="SNR61499.1"/>
    </source>
</evidence>
<dbReference type="AlphaFoldDB" id="A0A238XU17"/>
<evidence type="ECO:0000256" key="1">
    <source>
        <dbReference type="SAM" id="MobiDB-lite"/>
    </source>
</evidence>
<proteinExistence type="predicted"/>
<sequence length="284" mass="29476">MSERANAARMAVDPGAGGQGRSLAGLIDVLDRADAAGAARRPLPRRTSRHRPAGGRSGAVRTVPLRSVQPAPMARVTTGPRVFVVPEPERPTVGGLSGLLRRAALWGGGSHGEYLAWRVTPPVAAPQAPSPARRSVRLRSMVRRLALWGSGPGGKYLAWGGPAFPEPRPQHDRPVVLREMPSTPTIQPAASSPAVALVPRGPASSAGARGMPPVPRGAVAVPGVRPGGPPERSRATGWPTPSRTSPAATGLVRTRGDPLSCPVRGSPPPARRSRSPGSTWSSFP</sequence>
<evidence type="ECO:0000313" key="3">
    <source>
        <dbReference type="Proteomes" id="UP000198403"/>
    </source>
</evidence>
<gene>
    <name evidence="2" type="ORF">SAMN06272737_11569</name>
</gene>
<keyword evidence="3" id="KW-1185">Reference proteome</keyword>
<accession>A0A238XU17</accession>
<feature type="compositionally biased region" description="Basic residues" evidence="1">
    <location>
        <begin position="42"/>
        <end position="53"/>
    </location>
</feature>
<organism evidence="2 3">
    <name type="scientific">Blastococcus mobilis</name>
    <dbReference type="NCBI Taxonomy" id="1938746"/>
    <lineage>
        <taxon>Bacteria</taxon>
        <taxon>Bacillati</taxon>
        <taxon>Actinomycetota</taxon>
        <taxon>Actinomycetes</taxon>
        <taxon>Geodermatophilales</taxon>
        <taxon>Geodermatophilaceae</taxon>
        <taxon>Blastococcus</taxon>
    </lineage>
</organism>
<dbReference type="OrthoDB" id="5190209at2"/>
<dbReference type="Proteomes" id="UP000198403">
    <property type="component" value="Unassembled WGS sequence"/>
</dbReference>
<name>A0A238XU17_9ACTN</name>
<feature type="region of interest" description="Disordered" evidence="1">
    <location>
        <begin position="201"/>
        <end position="284"/>
    </location>
</feature>
<dbReference type="EMBL" id="FZNO01000015">
    <property type="protein sequence ID" value="SNR61499.1"/>
    <property type="molecule type" value="Genomic_DNA"/>
</dbReference>
<feature type="region of interest" description="Disordered" evidence="1">
    <location>
        <begin position="38"/>
        <end position="59"/>
    </location>
</feature>
<reference evidence="2 3" key="1">
    <citation type="submission" date="2017-06" db="EMBL/GenBank/DDBJ databases">
        <authorList>
            <person name="Kim H.J."/>
            <person name="Triplett B.A."/>
        </authorList>
    </citation>
    <scope>NUCLEOTIDE SEQUENCE [LARGE SCALE GENOMIC DNA]</scope>
    <source>
        <strain evidence="2 3">DSM 44272</strain>
    </source>
</reference>